<protein>
    <submittedName>
        <fullName evidence="1">Uncharacterized protein</fullName>
    </submittedName>
</protein>
<keyword evidence="2" id="KW-1185">Reference proteome</keyword>
<gene>
    <name evidence="1" type="ORF">QFC20_007478</name>
</gene>
<name>A0ACC2UYJ2_9TREE</name>
<sequence>MQVDVPTNQEVVAHDQSSAPGKERERDPILGGELSNITNGINGTPSTTNDTAKEDPDALDDDPQVLHNLAVTYLAAQTHPLIIPSYASWFSFATIHPLERRSLPEFFSGKNRSKTPAIYKDYRDFMMNTYRLNPSEYLTVTACRRNLAGDVGAIMRVHAFLEQWGLINYQVSLSEARRGGRREAASDAR</sequence>
<comment type="caution">
    <text evidence="1">The sequence shown here is derived from an EMBL/GenBank/DDBJ whole genome shotgun (WGS) entry which is preliminary data.</text>
</comment>
<dbReference type="Proteomes" id="UP001230649">
    <property type="component" value="Unassembled WGS sequence"/>
</dbReference>
<organism evidence="1 2">
    <name type="scientific">Naganishia adeliensis</name>
    <dbReference type="NCBI Taxonomy" id="92952"/>
    <lineage>
        <taxon>Eukaryota</taxon>
        <taxon>Fungi</taxon>
        <taxon>Dikarya</taxon>
        <taxon>Basidiomycota</taxon>
        <taxon>Agaricomycotina</taxon>
        <taxon>Tremellomycetes</taxon>
        <taxon>Filobasidiales</taxon>
        <taxon>Filobasidiaceae</taxon>
        <taxon>Naganishia</taxon>
    </lineage>
</organism>
<reference evidence="1" key="1">
    <citation type="submission" date="2023-04" db="EMBL/GenBank/DDBJ databases">
        <title>Draft Genome sequencing of Naganishia species isolated from polar environments using Oxford Nanopore Technology.</title>
        <authorList>
            <person name="Leo P."/>
            <person name="Venkateswaran K."/>
        </authorList>
    </citation>
    <scope>NUCLEOTIDE SEQUENCE</scope>
    <source>
        <strain evidence="1">MNA-CCFEE 5262</strain>
    </source>
</reference>
<evidence type="ECO:0000313" key="1">
    <source>
        <dbReference type="EMBL" id="KAJ9092047.1"/>
    </source>
</evidence>
<evidence type="ECO:0000313" key="2">
    <source>
        <dbReference type="Proteomes" id="UP001230649"/>
    </source>
</evidence>
<proteinExistence type="predicted"/>
<accession>A0ACC2UYJ2</accession>
<dbReference type="EMBL" id="JASBWS010000185">
    <property type="protein sequence ID" value="KAJ9092047.1"/>
    <property type="molecule type" value="Genomic_DNA"/>
</dbReference>